<keyword evidence="1" id="KW-0732">Signal</keyword>
<dbReference type="PROSITE" id="PS51257">
    <property type="entry name" value="PROKAR_LIPOPROTEIN"/>
    <property type="match status" value="1"/>
</dbReference>
<organism evidence="2 3">
    <name type="scientific">Paracoccus onubensis</name>
    <dbReference type="NCBI Taxonomy" id="1675788"/>
    <lineage>
        <taxon>Bacteria</taxon>
        <taxon>Pseudomonadati</taxon>
        <taxon>Pseudomonadota</taxon>
        <taxon>Alphaproteobacteria</taxon>
        <taxon>Rhodobacterales</taxon>
        <taxon>Paracoccaceae</taxon>
        <taxon>Paracoccus</taxon>
    </lineage>
</organism>
<keyword evidence="3" id="KW-1185">Reference proteome</keyword>
<reference evidence="3" key="1">
    <citation type="submission" date="2018-09" db="EMBL/GenBank/DDBJ databases">
        <title>Acidovorax cavernicola nov. sp. isolated from Gruta de las Maravillas (Aracena, Spain).</title>
        <authorList>
            <person name="Jurado V."/>
            <person name="Gutierrez-Patricio S."/>
            <person name="Gonzalez-Pimentel J.L."/>
            <person name="Miller A.Z."/>
            <person name="Laiz L."/>
            <person name="Saiz-Jimenez C."/>
        </authorList>
    </citation>
    <scope>NUCLEOTIDE SEQUENCE [LARGE SCALE GENOMIC DNA]</scope>
    <source>
        <strain evidence="3">1011MAR3C25</strain>
    </source>
</reference>
<evidence type="ECO:0000313" key="2">
    <source>
        <dbReference type="EMBL" id="RJE83813.1"/>
    </source>
</evidence>
<dbReference type="AlphaFoldDB" id="A0A418SS69"/>
<name>A0A418SS69_9RHOB</name>
<feature type="chain" id="PRO_5019231242" description="DUF3035 domain-containing protein" evidence="1">
    <location>
        <begin position="24"/>
        <end position="87"/>
    </location>
</feature>
<dbReference type="RefSeq" id="WP_119750507.1">
    <property type="nucleotide sequence ID" value="NZ_QZCG01000010.1"/>
</dbReference>
<evidence type="ECO:0000256" key="1">
    <source>
        <dbReference type="SAM" id="SignalP"/>
    </source>
</evidence>
<feature type="signal peptide" evidence="1">
    <location>
        <begin position="1"/>
        <end position="23"/>
    </location>
</feature>
<dbReference type="Proteomes" id="UP000284202">
    <property type="component" value="Unassembled WGS sequence"/>
</dbReference>
<dbReference type="OrthoDB" id="7778263at2"/>
<protein>
    <recommendedName>
        <fullName evidence="4">DUF3035 domain-containing protein</fullName>
    </recommendedName>
</protein>
<dbReference type="EMBL" id="QZCG01000010">
    <property type="protein sequence ID" value="RJE83813.1"/>
    <property type="molecule type" value="Genomic_DNA"/>
</dbReference>
<evidence type="ECO:0000313" key="3">
    <source>
        <dbReference type="Proteomes" id="UP000284202"/>
    </source>
</evidence>
<comment type="caution">
    <text evidence="2">The sequence shown here is derived from an EMBL/GenBank/DDBJ whole genome shotgun (WGS) entry which is preliminary data.</text>
</comment>
<evidence type="ECO:0008006" key="4">
    <source>
        <dbReference type="Google" id="ProtNLM"/>
    </source>
</evidence>
<accession>A0A418SS69</accession>
<gene>
    <name evidence="2" type="ORF">D3P04_15640</name>
</gene>
<sequence length="87" mass="9350">MTRFARYALCATLPLLSACSGQSGDYPSLLPMDQLLAEPELPAAGIDPAAARGTARTRADDLRARADALRGPVIEPDLRRRIKETEG</sequence>
<proteinExistence type="predicted"/>